<dbReference type="Proteomes" id="UP000188354">
    <property type="component" value="Unassembled WGS sequence"/>
</dbReference>
<protein>
    <submittedName>
        <fullName evidence="2">Uncharacterized protein</fullName>
    </submittedName>
</protein>
<evidence type="ECO:0000313" key="2">
    <source>
        <dbReference type="EMBL" id="OIW17157.1"/>
    </source>
</evidence>
<evidence type="ECO:0000256" key="1">
    <source>
        <dbReference type="SAM" id="MobiDB-lite"/>
    </source>
</evidence>
<keyword evidence="3" id="KW-1185">Reference proteome</keyword>
<gene>
    <name evidence="2" type="ORF">TanjilG_00200</name>
</gene>
<accession>A0A394DCL4</accession>
<dbReference type="EMBL" id="MLAU01000909">
    <property type="protein sequence ID" value="OIW17157.1"/>
    <property type="molecule type" value="Genomic_DNA"/>
</dbReference>
<organism evidence="2 3">
    <name type="scientific">Lupinus angustifolius</name>
    <name type="common">Narrow-leaved blue lupine</name>
    <dbReference type="NCBI Taxonomy" id="3871"/>
    <lineage>
        <taxon>Eukaryota</taxon>
        <taxon>Viridiplantae</taxon>
        <taxon>Streptophyta</taxon>
        <taxon>Embryophyta</taxon>
        <taxon>Tracheophyta</taxon>
        <taxon>Spermatophyta</taxon>
        <taxon>Magnoliopsida</taxon>
        <taxon>eudicotyledons</taxon>
        <taxon>Gunneridae</taxon>
        <taxon>Pentapetalae</taxon>
        <taxon>rosids</taxon>
        <taxon>fabids</taxon>
        <taxon>Fabales</taxon>
        <taxon>Fabaceae</taxon>
        <taxon>Papilionoideae</taxon>
        <taxon>50 kb inversion clade</taxon>
        <taxon>genistoids sensu lato</taxon>
        <taxon>core genistoids</taxon>
        <taxon>Genisteae</taxon>
        <taxon>Lupinus</taxon>
    </lineage>
</organism>
<dbReference type="Gramene" id="OIW17157">
    <property type="protein sequence ID" value="OIW17157"/>
    <property type="gene ID" value="TanjilG_00200"/>
</dbReference>
<dbReference type="AlphaFoldDB" id="A0A394DCL4"/>
<feature type="region of interest" description="Disordered" evidence="1">
    <location>
        <begin position="1"/>
        <end position="31"/>
    </location>
</feature>
<comment type="caution">
    <text evidence="2">The sequence shown here is derived from an EMBL/GenBank/DDBJ whole genome shotgun (WGS) entry which is preliminary data.</text>
</comment>
<proteinExistence type="predicted"/>
<evidence type="ECO:0000313" key="3">
    <source>
        <dbReference type="Proteomes" id="UP000188354"/>
    </source>
</evidence>
<name>A0A394DCL4_LUPAN</name>
<sequence>MIPERRRYCKWSSQSNPKEEHHSSDTSNSKLVKMHVMDEGTSNGTLDVDMLKDYIQALLKAHLENIMDRFKQDKDCLNEGLEIMEIVIDSGFDDIHTRL</sequence>
<reference evidence="2 3" key="1">
    <citation type="journal article" date="2017" name="Plant Biotechnol. J.">
        <title>A comprehensive draft genome sequence for lupin (Lupinus angustifolius), an emerging health food: insights into plant-microbe interactions and legume evolution.</title>
        <authorList>
            <person name="Hane J.K."/>
            <person name="Ming Y."/>
            <person name="Kamphuis L.G."/>
            <person name="Nelson M.N."/>
            <person name="Garg G."/>
            <person name="Atkins C.A."/>
            <person name="Bayer P.E."/>
            <person name="Bravo A."/>
            <person name="Bringans S."/>
            <person name="Cannon S."/>
            <person name="Edwards D."/>
            <person name="Foley R."/>
            <person name="Gao L.L."/>
            <person name="Harrison M.J."/>
            <person name="Huang W."/>
            <person name="Hurgobin B."/>
            <person name="Li S."/>
            <person name="Liu C.W."/>
            <person name="McGrath A."/>
            <person name="Morahan G."/>
            <person name="Murray J."/>
            <person name="Weller J."/>
            <person name="Jian J."/>
            <person name="Singh K.B."/>
        </authorList>
    </citation>
    <scope>NUCLEOTIDE SEQUENCE [LARGE SCALE GENOMIC DNA]</scope>
    <source>
        <strain evidence="3">cv. Tanjil</strain>
        <tissue evidence="2">Whole plant</tissue>
    </source>
</reference>